<dbReference type="Pfam" id="PF02899">
    <property type="entry name" value="Phage_int_SAM_1"/>
    <property type="match status" value="1"/>
</dbReference>
<dbReference type="EMBL" id="FUYF01000022">
    <property type="protein sequence ID" value="SKA94687.1"/>
    <property type="molecule type" value="Genomic_DNA"/>
</dbReference>
<keyword evidence="3" id="KW-0229">DNA integration</keyword>
<dbReference type="PANTHER" id="PTHR30349">
    <property type="entry name" value="PHAGE INTEGRASE-RELATED"/>
    <property type="match status" value="1"/>
</dbReference>
<keyword evidence="4 6" id="KW-0238">DNA-binding</keyword>
<dbReference type="GO" id="GO:0015074">
    <property type="term" value="P:DNA integration"/>
    <property type="evidence" value="ECO:0007669"/>
    <property type="project" value="UniProtKB-KW"/>
</dbReference>
<organism evidence="9 10">
    <name type="scientific">Gemmiger formicilis</name>
    <dbReference type="NCBI Taxonomy" id="745368"/>
    <lineage>
        <taxon>Bacteria</taxon>
        <taxon>Bacillati</taxon>
        <taxon>Bacillota</taxon>
        <taxon>Clostridia</taxon>
        <taxon>Eubacteriales</taxon>
        <taxon>Gemmiger</taxon>
    </lineage>
</organism>
<evidence type="ECO:0000256" key="4">
    <source>
        <dbReference type="ARBA" id="ARBA00023125"/>
    </source>
</evidence>
<protein>
    <submittedName>
        <fullName evidence="9">Site-specific recombinase XerD</fullName>
    </submittedName>
</protein>
<dbReference type="PROSITE" id="PS51898">
    <property type="entry name" value="TYR_RECOMBINASE"/>
    <property type="match status" value="1"/>
</dbReference>
<keyword evidence="10" id="KW-1185">Reference proteome</keyword>
<name>A0A1T4XYQ2_9FIRM</name>
<feature type="domain" description="Tyr recombinase" evidence="7">
    <location>
        <begin position="221"/>
        <end position="405"/>
    </location>
</feature>
<comment type="function">
    <text evidence="1">Site-specific tyrosine recombinase, which acts by catalyzing the cutting and rejoining of the recombining DNA molecules.</text>
</comment>
<evidence type="ECO:0000313" key="10">
    <source>
        <dbReference type="Proteomes" id="UP000190286"/>
    </source>
</evidence>
<dbReference type="RefSeq" id="WP_078785354.1">
    <property type="nucleotide sequence ID" value="NZ_FUYF01000022.1"/>
</dbReference>
<evidence type="ECO:0000259" key="8">
    <source>
        <dbReference type="PROSITE" id="PS51900"/>
    </source>
</evidence>
<evidence type="ECO:0000256" key="1">
    <source>
        <dbReference type="ARBA" id="ARBA00003283"/>
    </source>
</evidence>
<dbReference type="Proteomes" id="UP000190286">
    <property type="component" value="Unassembled WGS sequence"/>
</dbReference>
<comment type="similarity">
    <text evidence="2">Belongs to the 'phage' integrase family.</text>
</comment>
<dbReference type="Pfam" id="PF00589">
    <property type="entry name" value="Phage_integrase"/>
    <property type="match status" value="1"/>
</dbReference>
<evidence type="ECO:0000259" key="7">
    <source>
        <dbReference type="PROSITE" id="PS51898"/>
    </source>
</evidence>
<dbReference type="InterPro" id="IPR044068">
    <property type="entry name" value="CB"/>
</dbReference>
<dbReference type="OrthoDB" id="9785687at2"/>
<evidence type="ECO:0000313" key="9">
    <source>
        <dbReference type="EMBL" id="SKA94687.1"/>
    </source>
</evidence>
<dbReference type="GeneID" id="93338966"/>
<dbReference type="InterPro" id="IPR010998">
    <property type="entry name" value="Integrase_recombinase_N"/>
</dbReference>
<dbReference type="InterPro" id="IPR002104">
    <property type="entry name" value="Integrase_catalytic"/>
</dbReference>
<dbReference type="PROSITE" id="PS51900">
    <property type="entry name" value="CB"/>
    <property type="match status" value="1"/>
</dbReference>
<dbReference type="GO" id="GO:0006310">
    <property type="term" value="P:DNA recombination"/>
    <property type="evidence" value="ECO:0007669"/>
    <property type="project" value="UniProtKB-KW"/>
</dbReference>
<dbReference type="CDD" id="cd01188">
    <property type="entry name" value="INT_RitA_C_like"/>
    <property type="match status" value="1"/>
</dbReference>
<dbReference type="InterPro" id="IPR004107">
    <property type="entry name" value="Integrase_SAM-like_N"/>
</dbReference>
<keyword evidence="5" id="KW-0233">DNA recombination</keyword>
<feature type="domain" description="Core-binding (CB)" evidence="8">
    <location>
        <begin position="113"/>
        <end position="197"/>
    </location>
</feature>
<dbReference type="STRING" id="745368.SAMN02745178_02531"/>
<proteinExistence type="inferred from homology"/>
<dbReference type="Gene3D" id="1.10.443.10">
    <property type="entry name" value="Intergrase catalytic core"/>
    <property type="match status" value="1"/>
</dbReference>
<evidence type="ECO:0000256" key="6">
    <source>
        <dbReference type="PROSITE-ProRule" id="PRU01248"/>
    </source>
</evidence>
<reference evidence="9 10" key="1">
    <citation type="submission" date="2017-02" db="EMBL/GenBank/DDBJ databases">
        <authorList>
            <person name="Peterson S.W."/>
        </authorList>
    </citation>
    <scope>NUCLEOTIDE SEQUENCE [LARGE SCALE GENOMIC DNA]</scope>
    <source>
        <strain evidence="9 10">ATCC 27749</strain>
    </source>
</reference>
<dbReference type="PANTHER" id="PTHR30349:SF90">
    <property type="entry name" value="TYROSINE RECOMBINASE XERD"/>
    <property type="match status" value="1"/>
</dbReference>
<dbReference type="SUPFAM" id="SSF56349">
    <property type="entry name" value="DNA breaking-rejoining enzymes"/>
    <property type="match status" value="1"/>
</dbReference>
<dbReference type="InterPro" id="IPR050090">
    <property type="entry name" value="Tyrosine_recombinase_XerCD"/>
</dbReference>
<evidence type="ECO:0000256" key="5">
    <source>
        <dbReference type="ARBA" id="ARBA00023172"/>
    </source>
</evidence>
<dbReference type="InterPro" id="IPR011010">
    <property type="entry name" value="DNA_brk_join_enz"/>
</dbReference>
<gene>
    <name evidence="9" type="ORF">SAMN02745178_02531</name>
</gene>
<dbReference type="AlphaFoldDB" id="A0A1T4XYQ2"/>
<dbReference type="Gene3D" id="1.10.150.130">
    <property type="match status" value="1"/>
</dbReference>
<dbReference type="InterPro" id="IPR013762">
    <property type="entry name" value="Integrase-like_cat_sf"/>
</dbReference>
<evidence type="ECO:0000256" key="2">
    <source>
        <dbReference type="ARBA" id="ARBA00008857"/>
    </source>
</evidence>
<dbReference type="GO" id="GO:0003677">
    <property type="term" value="F:DNA binding"/>
    <property type="evidence" value="ECO:0007669"/>
    <property type="project" value="UniProtKB-UniRule"/>
</dbReference>
<accession>A0A1T4XYQ2</accession>
<evidence type="ECO:0000256" key="3">
    <source>
        <dbReference type="ARBA" id="ARBA00022908"/>
    </source>
</evidence>
<sequence>MMEVVIVDDGNRLTVYELVERVIPCIIAKHYSENYIQGFRSTFRNLLAYCNKNEKKYFTAELAQQFMLDCYGVQPGTVERRCSRVHRAMDLLSDYQHFNAVMLRRRLNREFPAGLQEGAVNYLQKLSLHGRRENTLRSHRNVLLRFTDYLFSVGVTDYKLLSADIVNRYVKVVSCNYSNSVVRLHYSILLRFFQYLAHSGYKETDLSLKMMPIVKVSASARIPTTLDLSQIESILASVDRESPQGKRDYAVLMIAVKLGIRTSDIRNLRPANFNWEQHLVSFTQVKTGEPITLPLPTDVGWAVIDYLKNGRPVSDAPEIFLRAVAPYVSLQNFDNILIKHMRKAGIPLDSIKHHGLHSLRHSLATHMLDEGIPITSIQGVLGHINADSTQKYIGVNVRQLRSCALEVTD</sequence>